<keyword evidence="5" id="KW-0998">Cell outer membrane</keyword>
<dbReference type="InterPro" id="IPR011990">
    <property type="entry name" value="TPR-like_helical_dom_sf"/>
</dbReference>
<evidence type="ECO:0008006" key="10">
    <source>
        <dbReference type="Google" id="ProtNLM"/>
    </source>
</evidence>
<feature type="domain" description="RagB/SusD" evidence="6">
    <location>
        <begin position="328"/>
        <end position="498"/>
    </location>
</feature>
<accession>A0A7W6HUX4</accession>
<dbReference type="SUPFAM" id="SSF48452">
    <property type="entry name" value="TPR-like"/>
    <property type="match status" value="1"/>
</dbReference>
<comment type="similarity">
    <text evidence="2">Belongs to the SusD family.</text>
</comment>
<dbReference type="EMBL" id="JACIES010000002">
    <property type="protein sequence ID" value="MBB4025392.1"/>
    <property type="molecule type" value="Genomic_DNA"/>
</dbReference>
<dbReference type="Proteomes" id="UP000546007">
    <property type="component" value="Unassembled WGS sequence"/>
</dbReference>
<evidence type="ECO:0000256" key="4">
    <source>
        <dbReference type="ARBA" id="ARBA00023136"/>
    </source>
</evidence>
<evidence type="ECO:0000256" key="1">
    <source>
        <dbReference type="ARBA" id="ARBA00004442"/>
    </source>
</evidence>
<protein>
    <recommendedName>
        <fullName evidence="10">RagB/SusD family nutrient uptake outer membrane protein</fullName>
    </recommendedName>
</protein>
<dbReference type="Pfam" id="PF07980">
    <property type="entry name" value="SusD_RagB"/>
    <property type="match status" value="1"/>
</dbReference>
<comment type="subcellular location">
    <subcellularLocation>
        <location evidence="1">Cell outer membrane</location>
    </subcellularLocation>
</comment>
<comment type="caution">
    <text evidence="8">The sequence shown here is derived from an EMBL/GenBank/DDBJ whole genome shotgun (WGS) entry which is preliminary data.</text>
</comment>
<feature type="domain" description="SusD-like N-terminal" evidence="7">
    <location>
        <begin position="18"/>
        <end position="228"/>
    </location>
</feature>
<evidence type="ECO:0000313" key="8">
    <source>
        <dbReference type="EMBL" id="MBB4025392.1"/>
    </source>
</evidence>
<dbReference type="RefSeq" id="WP_164719566.1">
    <property type="nucleotide sequence ID" value="NZ_AP028155.1"/>
</dbReference>
<evidence type="ECO:0000256" key="3">
    <source>
        <dbReference type="ARBA" id="ARBA00022729"/>
    </source>
</evidence>
<keyword evidence="9" id="KW-1185">Reference proteome</keyword>
<organism evidence="8 9">
    <name type="scientific">Butyricimonas faecihominis</name>
    <dbReference type="NCBI Taxonomy" id="1472416"/>
    <lineage>
        <taxon>Bacteria</taxon>
        <taxon>Pseudomonadati</taxon>
        <taxon>Bacteroidota</taxon>
        <taxon>Bacteroidia</taxon>
        <taxon>Bacteroidales</taxon>
        <taxon>Odoribacteraceae</taxon>
        <taxon>Butyricimonas</taxon>
    </lineage>
</organism>
<evidence type="ECO:0000313" key="9">
    <source>
        <dbReference type="Proteomes" id="UP000546007"/>
    </source>
</evidence>
<dbReference type="AlphaFoldDB" id="A0A7W6HUX4"/>
<dbReference type="PROSITE" id="PS51257">
    <property type="entry name" value="PROKAR_LIPOPROTEIN"/>
    <property type="match status" value="1"/>
</dbReference>
<evidence type="ECO:0000256" key="2">
    <source>
        <dbReference type="ARBA" id="ARBA00006275"/>
    </source>
</evidence>
<evidence type="ECO:0000259" key="7">
    <source>
        <dbReference type="Pfam" id="PF14322"/>
    </source>
</evidence>
<keyword evidence="3" id="KW-0732">Signal</keyword>
<dbReference type="InterPro" id="IPR033985">
    <property type="entry name" value="SusD-like_N"/>
</dbReference>
<name>A0A7W6HUX4_9BACT</name>
<proteinExistence type="inferred from homology"/>
<evidence type="ECO:0000256" key="5">
    <source>
        <dbReference type="ARBA" id="ARBA00023237"/>
    </source>
</evidence>
<dbReference type="InterPro" id="IPR012944">
    <property type="entry name" value="SusD_RagB_dom"/>
</dbReference>
<dbReference type="Gene3D" id="1.25.40.390">
    <property type="match status" value="1"/>
</dbReference>
<dbReference type="Pfam" id="PF14322">
    <property type="entry name" value="SusD-like_3"/>
    <property type="match status" value="1"/>
</dbReference>
<dbReference type="GO" id="GO:0009279">
    <property type="term" value="C:cell outer membrane"/>
    <property type="evidence" value="ECO:0007669"/>
    <property type="project" value="UniProtKB-SubCell"/>
</dbReference>
<dbReference type="GeneID" id="93099391"/>
<evidence type="ECO:0000259" key="6">
    <source>
        <dbReference type="Pfam" id="PF07980"/>
    </source>
</evidence>
<keyword evidence="4" id="KW-0472">Membrane</keyword>
<sequence length="500" mass="57927">MRNILLFLLLLGFAGCGDFLEESSKDEVRPSTVDDLMQVMVGEGYPMGMLDYPYTDLLSDDVQCNGAGTDETMVSRVEEIRSLFLWEDDMFEILKADGYNSWKKCYNKIMGCNTILDYIDKVTGEQTAKDNLRGQAYVLRAYYYFLLVNYYALPYNFGNPAENLGVPLKLEMAVHDGFMARNSVAEVYEQIVKDLEKGIQLLEENPVEMSLYKIHALAGKSILCRVYLYMEDLDNTLKYANMVLEEKSTLTSLASMPTDAMQYQGNSVWSIYNSSTSDEIIWMYGGSGMFSSLYPSAYSAMNPFTPSDELMDLYDFSATDANNHGDLRVYAYYYWNMYLNWSPFEYVAFPEYGYKGGRSLSYAAHGIRTAELYLNRAEVYVRKFMETGEGNFRTLALADLNKLRENRYDTRTTAYEEVDIKDADELWQFYQEERRRELSFEGHRWFDLRRYGMPELSHVYFVKTGEAETITTLREGDPRYVLPIPQVALDRNPYLEQNKR</sequence>
<gene>
    <name evidence="8" type="ORF">GGR14_001164</name>
</gene>
<reference evidence="8 9" key="1">
    <citation type="submission" date="2020-08" db="EMBL/GenBank/DDBJ databases">
        <title>Genomic Encyclopedia of Type Strains, Phase IV (KMG-IV): sequencing the most valuable type-strain genomes for metagenomic binning, comparative biology and taxonomic classification.</title>
        <authorList>
            <person name="Goeker M."/>
        </authorList>
    </citation>
    <scope>NUCLEOTIDE SEQUENCE [LARGE SCALE GENOMIC DNA]</scope>
    <source>
        <strain evidence="8 9">DSM 105721</strain>
    </source>
</reference>